<dbReference type="EMBL" id="NEDP02076734">
    <property type="protein sequence ID" value="OWF35275.1"/>
    <property type="molecule type" value="Genomic_DNA"/>
</dbReference>
<dbReference type="Proteomes" id="UP000242188">
    <property type="component" value="Unassembled WGS sequence"/>
</dbReference>
<dbReference type="AlphaFoldDB" id="A0A210PFK8"/>
<dbReference type="PANTHER" id="PTHR12496">
    <property type="entry name" value="CGI-41 METHYLTRANSFERASE"/>
    <property type="match status" value="1"/>
</dbReference>
<dbReference type="GO" id="GO:0032259">
    <property type="term" value="P:methylation"/>
    <property type="evidence" value="ECO:0007669"/>
    <property type="project" value="UniProtKB-KW"/>
</dbReference>
<dbReference type="InterPro" id="IPR029063">
    <property type="entry name" value="SAM-dependent_MTases_sf"/>
</dbReference>
<dbReference type="InterPro" id="IPR025714">
    <property type="entry name" value="Methyltranfer_dom"/>
</dbReference>
<dbReference type="InterPro" id="IPR052220">
    <property type="entry name" value="METTL25"/>
</dbReference>
<feature type="domain" description="Methyltransferase" evidence="1">
    <location>
        <begin position="272"/>
        <end position="346"/>
    </location>
</feature>
<keyword evidence="2" id="KW-0489">Methyltransferase</keyword>
<keyword evidence="2" id="KW-0808">Transferase</keyword>
<proteinExistence type="predicted"/>
<reference evidence="2 3" key="1">
    <citation type="journal article" date="2017" name="Nat. Ecol. Evol.">
        <title>Scallop genome provides insights into evolution of bilaterian karyotype and development.</title>
        <authorList>
            <person name="Wang S."/>
            <person name="Zhang J."/>
            <person name="Jiao W."/>
            <person name="Li J."/>
            <person name="Xun X."/>
            <person name="Sun Y."/>
            <person name="Guo X."/>
            <person name="Huan P."/>
            <person name="Dong B."/>
            <person name="Zhang L."/>
            <person name="Hu X."/>
            <person name="Sun X."/>
            <person name="Wang J."/>
            <person name="Zhao C."/>
            <person name="Wang Y."/>
            <person name="Wang D."/>
            <person name="Huang X."/>
            <person name="Wang R."/>
            <person name="Lv J."/>
            <person name="Li Y."/>
            <person name="Zhang Z."/>
            <person name="Liu B."/>
            <person name="Lu W."/>
            <person name="Hui Y."/>
            <person name="Liang J."/>
            <person name="Zhou Z."/>
            <person name="Hou R."/>
            <person name="Li X."/>
            <person name="Liu Y."/>
            <person name="Li H."/>
            <person name="Ning X."/>
            <person name="Lin Y."/>
            <person name="Zhao L."/>
            <person name="Xing Q."/>
            <person name="Dou J."/>
            <person name="Li Y."/>
            <person name="Mao J."/>
            <person name="Guo H."/>
            <person name="Dou H."/>
            <person name="Li T."/>
            <person name="Mu C."/>
            <person name="Jiang W."/>
            <person name="Fu Q."/>
            <person name="Fu X."/>
            <person name="Miao Y."/>
            <person name="Liu J."/>
            <person name="Yu Q."/>
            <person name="Li R."/>
            <person name="Liao H."/>
            <person name="Li X."/>
            <person name="Kong Y."/>
            <person name="Jiang Z."/>
            <person name="Chourrout D."/>
            <person name="Li R."/>
            <person name="Bao Z."/>
        </authorList>
    </citation>
    <scope>NUCLEOTIDE SEQUENCE [LARGE SCALE GENOMIC DNA]</scope>
    <source>
        <strain evidence="2 3">PY_sf001</strain>
    </source>
</reference>
<evidence type="ECO:0000259" key="1">
    <source>
        <dbReference type="Pfam" id="PF13679"/>
    </source>
</evidence>
<sequence length="537" mass="60409">MQRGMTPKKQHEVTLMSSVVHDVARRADCDVILDIGSGLGYLGQILQKQFGYRIIGFESKQCHTSGAEKRVCHTDHNNGIQNVTFELEKGQENRDKFSELVYNTCHVKGQSIATDKSVRKPETCINSENDGKCDDDVCDNKTFVQNISGSDDLVLKQPDGDDLVLKQPDCDDLVLKQPLSVTVEGRRCDEDCVSNVSTGYLESCQKCKYNSQHEGHTIVIKNPYFERCKACDIEIDNLTLKQPAEFSDVCSSCQQNRNLETQVQVLRHSPDFNGGCECGDDMVDKASDPQSTLTQPVKPLTLTSPRALMIGLHCCGDLTPTMMEYFRCLDFVRGLCCVSCCYHRMKVKATNEIPFNFPMTAATAKIYQRLRGDNPGWSLSTFAMRLAAQETRGRWGQQTAKDHDYHTKNVGYRGILELYTHTKSQSCAKVFRKIARKSDFSSFTAYIDAASSRLGHQAGLESGIDREELNGLFEKYKDKMKYIEPLTALQYLLQPVLEGLINTDRAQYLHDHDITAEIVPIFDEIISPRNLALISVK</sequence>
<comment type="caution">
    <text evidence="2">The sequence shown here is derived from an EMBL/GenBank/DDBJ whole genome shotgun (WGS) entry which is preliminary data.</text>
</comment>
<protein>
    <submittedName>
        <fullName evidence="2">Methyltransferase-like protein 25</fullName>
    </submittedName>
</protein>
<dbReference type="GO" id="GO:0008168">
    <property type="term" value="F:methyltransferase activity"/>
    <property type="evidence" value="ECO:0007669"/>
    <property type="project" value="UniProtKB-KW"/>
</dbReference>
<feature type="domain" description="Methyltransferase" evidence="1">
    <location>
        <begin position="8"/>
        <end position="92"/>
    </location>
</feature>
<evidence type="ECO:0000313" key="2">
    <source>
        <dbReference type="EMBL" id="OWF35275.1"/>
    </source>
</evidence>
<dbReference type="STRING" id="6573.A0A210PFK8"/>
<organism evidence="2 3">
    <name type="scientific">Mizuhopecten yessoensis</name>
    <name type="common">Japanese scallop</name>
    <name type="synonym">Patinopecten yessoensis</name>
    <dbReference type="NCBI Taxonomy" id="6573"/>
    <lineage>
        <taxon>Eukaryota</taxon>
        <taxon>Metazoa</taxon>
        <taxon>Spiralia</taxon>
        <taxon>Lophotrochozoa</taxon>
        <taxon>Mollusca</taxon>
        <taxon>Bivalvia</taxon>
        <taxon>Autobranchia</taxon>
        <taxon>Pteriomorphia</taxon>
        <taxon>Pectinida</taxon>
        <taxon>Pectinoidea</taxon>
        <taxon>Pectinidae</taxon>
        <taxon>Mizuhopecten</taxon>
    </lineage>
</organism>
<gene>
    <name evidence="2" type="ORF">KP79_PYT22800</name>
</gene>
<name>A0A210PFK8_MIZYE</name>
<evidence type="ECO:0000313" key="3">
    <source>
        <dbReference type="Proteomes" id="UP000242188"/>
    </source>
</evidence>
<dbReference type="Pfam" id="PF13679">
    <property type="entry name" value="Methyltransf_32"/>
    <property type="match status" value="2"/>
</dbReference>
<accession>A0A210PFK8</accession>
<dbReference type="SUPFAM" id="SSF53335">
    <property type="entry name" value="S-adenosyl-L-methionine-dependent methyltransferases"/>
    <property type="match status" value="1"/>
</dbReference>
<dbReference type="OrthoDB" id="10258156at2759"/>
<keyword evidence="3" id="KW-1185">Reference proteome</keyword>
<dbReference type="PANTHER" id="PTHR12496:SF0">
    <property type="entry name" value="METHYLTRANSFERASE DOMAIN-CONTAINING PROTEIN"/>
    <property type="match status" value="1"/>
</dbReference>